<proteinExistence type="inferred from homology"/>
<dbReference type="EMBL" id="BLLK01000022">
    <property type="protein sequence ID" value="GFH46858.1"/>
    <property type="molecule type" value="Genomic_DNA"/>
</dbReference>
<dbReference type="AlphaFoldDB" id="A0AAD3CJP8"/>
<dbReference type="GO" id="GO:0016020">
    <property type="term" value="C:membrane"/>
    <property type="evidence" value="ECO:0007669"/>
    <property type="project" value="UniProtKB-SubCell"/>
</dbReference>
<evidence type="ECO:0000256" key="7">
    <source>
        <dbReference type="RuleBase" id="RU000488"/>
    </source>
</evidence>
<comment type="caution">
    <text evidence="9">The sequence shown here is derived from an EMBL/GenBank/DDBJ whole genome shotgun (WGS) entry which is preliminary data.</text>
</comment>
<comment type="similarity">
    <text evidence="7">Belongs to the mitochondrial carrier (TC 2.A.29) family.</text>
</comment>
<evidence type="ECO:0000256" key="8">
    <source>
        <dbReference type="SAM" id="SignalP"/>
    </source>
</evidence>
<evidence type="ECO:0000256" key="5">
    <source>
        <dbReference type="ARBA" id="ARBA00023136"/>
    </source>
</evidence>
<feature type="repeat" description="Solcar" evidence="6">
    <location>
        <begin position="225"/>
        <end position="309"/>
    </location>
</feature>
<accession>A0AAD3CJP8</accession>
<keyword evidence="8" id="KW-0732">Signal</keyword>
<gene>
    <name evidence="9" type="ORF">CTEN210_03332</name>
</gene>
<evidence type="ECO:0000313" key="10">
    <source>
        <dbReference type="Proteomes" id="UP001054902"/>
    </source>
</evidence>
<keyword evidence="5 6" id="KW-0472">Membrane</keyword>
<protein>
    <recommendedName>
        <fullName evidence="11">Mitochondrial carrier protein</fullName>
    </recommendedName>
</protein>
<keyword evidence="10" id="KW-1185">Reference proteome</keyword>
<dbReference type="PRINTS" id="PR00926">
    <property type="entry name" value="MITOCARRIER"/>
</dbReference>
<evidence type="ECO:0000256" key="6">
    <source>
        <dbReference type="PROSITE-ProRule" id="PRU00282"/>
    </source>
</evidence>
<sequence>MTQSSTRNNRRRTRGHFNRSAALILLLALTRTVGSDAGALPFTRSAPSIAKANHESLVAGTCVANLKKSNGQCLIPRGGSSAAAASESAVLSSESLKMVGIASAASTIRDAFLAHFQEWWRTADTAKFLLAGAVAGIVSRTAVSPLEVVATAQMVRGGNKNMVGELAELFKSEGVKGFFKGNGANCLKVAPTRGVQFFAFESFKQKLVEYKRKSMGLDDDATIQLNPIERLVAGGFAGMIASSMVYPIEVVKTMLTMYPGKYAGIGAAFRGVLTEVGPKGLYAGLGPTLIAMFPYVGVEFMIYETSKIALEKILADNSEDGIHVALPVIVSLGLGALAGAAAQTSAHPLDVVRKRLQIQGINGNPVLYKNTLECFSGVAGKEGMGALYKGLGPACVATIPGTGIAYITYEFMKKFFHLSSV</sequence>
<evidence type="ECO:0000256" key="1">
    <source>
        <dbReference type="ARBA" id="ARBA00004141"/>
    </source>
</evidence>
<keyword evidence="4" id="KW-0677">Repeat</keyword>
<dbReference type="SUPFAM" id="SSF103506">
    <property type="entry name" value="Mitochondrial carrier"/>
    <property type="match status" value="1"/>
</dbReference>
<dbReference type="GO" id="GO:0055085">
    <property type="term" value="P:transmembrane transport"/>
    <property type="evidence" value="ECO:0007669"/>
    <property type="project" value="InterPro"/>
</dbReference>
<keyword evidence="3 6" id="KW-0812">Transmembrane</keyword>
<feature type="repeat" description="Solcar" evidence="6">
    <location>
        <begin position="123"/>
        <end position="206"/>
    </location>
</feature>
<dbReference type="PANTHER" id="PTHR24089">
    <property type="entry name" value="SOLUTE CARRIER FAMILY 25"/>
    <property type="match status" value="1"/>
</dbReference>
<evidence type="ECO:0000313" key="9">
    <source>
        <dbReference type="EMBL" id="GFH46858.1"/>
    </source>
</evidence>
<name>A0AAD3CJP8_9STRA</name>
<evidence type="ECO:0000256" key="2">
    <source>
        <dbReference type="ARBA" id="ARBA00022448"/>
    </source>
</evidence>
<dbReference type="InterPro" id="IPR002067">
    <property type="entry name" value="MCP"/>
</dbReference>
<dbReference type="Proteomes" id="UP001054902">
    <property type="component" value="Unassembled WGS sequence"/>
</dbReference>
<feature type="signal peptide" evidence="8">
    <location>
        <begin position="1"/>
        <end position="37"/>
    </location>
</feature>
<dbReference type="Gene3D" id="1.50.40.10">
    <property type="entry name" value="Mitochondrial carrier domain"/>
    <property type="match status" value="1"/>
</dbReference>
<evidence type="ECO:0000256" key="3">
    <source>
        <dbReference type="ARBA" id="ARBA00022692"/>
    </source>
</evidence>
<dbReference type="InterPro" id="IPR018108">
    <property type="entry name" value="MCP_transmembrane"/>
</dbReference>
<evidence type="ECO:0008006" key="11">
    <source>
        <dbReference type="Google" id="ProtNLM"/>
    </source>
</evidence>
<feature type="chain" id="PRO_5042213850" description="Mitochondrial carrier protein" evidence="8">
    <location>
        <begin position="38"/>
        <end position="421"/>
    </location>
</feature>
<keyword evidence="2 7" id="KW-0813">Transport</keyword>
<reference evidence="9 10" key="1">
    <citation type="journal article" date="2021" name="Sci. Rep.">
        <title>The genome of the diatom Chaetoceros tenuissimus carries an ancient integrated fragment of an extant virus.</title>
        <authorList>
            <person name="Hongo Y."/>
            <person name="Kimura K."/>
            <person name="Takaki Y."/>
            <person name="Yoshida Y."/>
            <person name="Baba S."/>
            <person name="Kobayashi G."/>
            <person name="Nagasaki K."/>
            <person name="Hano T."/>
            <person name="Tomaru Y."/>
        </authorList>
    </citation>
    <scope>NUCLEOTIDE SEQUENCE [LARGE SCALE GENOMIC DNA]</scope>
    <source>
        <strain evidence="9 10">NIES-3715</strain>
    </source>
</reference>
<dbReference type="PROSITE" id="PS50920">
    <property type="entry name" value="SOLCAR"/>
    <property type="match status" value="3"/>
</dbReference>
<organism evidence="9 10">
    <name type="scientific">Chaetoceros tenuissimus</name>
    <dbReference type="NCBI Taxonomy" id="426638"/>
    <lineage>
        <taxon>Eukaryota</taxon>
        <taxon>Sar</taxon>
        <taxon>Stramenopiles</taxon>
        <taxon>Ochrophyta</taxon>
        <taxon>Bacillariophyta</taxon>
        <taxon>Coscinodiscophyceae</taxon>
        <taxon>Chaetocerotophycidae</taxon>
        <taxon>Chaetocerotales</taxon>
        <taxon>Chaetocerotaceae</taxon>
        <taxon>Chaetoceros</taxon>
    </lineage>
</organism>
<comment type="subcellular location">
    <subcellularLocation>
        <location evidence="1">Membrane</location>
        <topology evidence="1">Multi-pass membrane protein</topology>
    </subcellularLocation>
</comment>
<evidence type="ECO:0000256" key="4">
    <source>
        <dbReference type="ARBA" id="ARBA00022737"/>
    </source>
</evidence>
<feature type="repeat" description="Solcar" evidence="6">
    <location>
        <begin position="326"/>
        <end position="415"/>
    </location>
</feature>
<dbReference type="Pfam" id="PF00153">
    <property type="entry name" value="Mito_carr"/>
    <property type="match status" value="3"/>
</dbReference>
<dbReference type="InterPro" id="IPR023395">
    <property type="entry name" value="MCP_dom_sf"/>
</dbReference>